<comment type="subcellular location">
    <subcellularLocation>
        <location evidence="1">Membrane</location>
        <topology evidence="1">Multi-pass membrane protein</topology>
    </subcellularLocation>
</comment>
<dbReference type="InterPro" id="IPR036259">
    <property type="entry name" value="MFS_trans_sf"/>
</dbReference>
<keyword evidence="4 6" id="KW-1133">Transmembrane helix</keyword>
<evidence type="ECO:0000256" key="2">
    <source>
        <dbReference type="ARBA" id="ARBA00005982"/>
    </source>
</evidence>
<dbReference type="Pfam" id="PF00854">
    <property type="entry name" value="PTR2"/>
    <property type="match status" value="1"/>
</dbReference>
<evidence type="ECO:0000256" key="3">
    <source>
        <dbReference type="ARBA" id="ARBA00022692"/>
    </source>
</evidence>
<dbReference type="EMBL" id="CAWUPB010001160">
    <property type="protein sequence ID" value="CAK7340407.1"/>
    <property type="molecule type" value="Genomic_DNA"/>
</dbReference>
<comment type="caution">
    <text evidence="7">The sequence shown here is derived from an EMBL/GenBank/DDBJ whole genome shotgun (WGS) entry which is preliminary data.</text>
</comment>
<evidence type="ECO:0000313" key="8">
    <source>
        <dbReference type="Proteomes" id="UP001314170"/>
    </source>
</evidence>
<evidence type="ECO:0000256" key="1">
    <source>
        <dbReference type="ARBA" id="ARBA00004141"/>
    </source>
</evidence>
<evidence type="ECO:0000313" key="7">
    <source>
        <dbReference type="EMBL" id="CAK7340407.1"/>
    </source>
</evidence>
<feature type="transmembrane region" description="Helical" evidence="6">
    <location>
        <begin position="177"/>
        <end position="200"/>
    </location>
</feature>
<keyword evidence="5 6" id="KW-0472">Membrane</keyword>
<dbReference type="PANTHER" id="PTHR11654">
    <property type="entry name" value="OLIGOPEPTIDE TRANSPORTER-RELATED"/>
    <property type="match status" value="1"/>
</dbReference>
<feature type="transmembrane region" description="Helical" evidence="6">
    <location>
        <begin position="67"/>
        <end position="86"/>
    </location>
</feature>
<evidence type="ECO:0000256" key="4">
    <source>
        <dbReference type="ARBA" id="ARBA00022989"/>
    </source>
</evidence>
<evidence type="ECO:0000256" key="6">
    <source>
        <dbReference type="SAM" id="Phobius"/>
    </source>
</evidence>
<name>A0AAV1RXW9_9ROSI</name>
<gene>
    <name evidence="7" type="ORF">DCAF_LOCUS15489</name>
</gene>
<dbReference type="AlphaFoldDB" id="A0AAV1RXW9"/>
<feature type="transmembrane region" description="Helical" evidence="6">
    <location>
        <begin position="206"/>
        <end position="226"/>
    </location>
</feature>
<organism evidence="7 8">
    <name type="scientific">Dovyalis caffra</name>
    <dbReference type="NCBI Taxonomy" id="77055"/>
    <lineage>
        <taxon>Eukaryota</taxon>
        <taxon>Viridiplantae</taxon>
        <taxon>Streptophyta</taxon>
        <taxon>Embryophyta</taxon>
        <taxon>Tracheophyta</taxon>
        <taxon>Spermatophyta</taxon>
        <taxon>Magnoliopsida</taxon>
        <taxon>eudicotyledons</taxon>
        <taxon>Gunneridae</taxon>
        <taxon>Pentapetalae</taxon>
        <taxon>rosids</taxon>
        <taxon>fabids</taxon>
        <taxon>Malpighiales</taxon>
        <taxon>Salicaceae</taxon>
        <taxon>Flacourtieae</taxon>
        <taxon>Dovyalis</taxon>
    </lineage>
</organism>
<feature type="transmembrane region" description="Helical" evidence="6">
    <location>
        <begin position="29"/>
        <end position="55"/>
    </location>
</feature>
<reference evidence="7 8" key="1">
    <citation type="submission" date="2024-01" db="EMBL/GenBank/DDBJ databases">
        <authorList>
            <person name="Waweru B."/>
        </authorList>
    </citation>
    <scope>NUCLEOTIDE SEQUENCE [LARGE SCALE GENOMIC DNA]</scope>
</reference>
<protein>
    <submittedName>
        <fullName evidence="7">Uncharacterized protein</fullName>
    </submittedName>
</protein>
<dbReference type="InterPro" id="IPR000109">
    <property type="entry name" value="POT_fam"/>
</dbReference>
<dbReference type="Proteomes" id="UP001314170">
    <property type="component" value="Unassembled WGS sequence"/>
</dbReference>
<evidence type="ECO:0000256" key="5">
    <source>
        <dbReference type="ARBA" id="ARBA00023136"/>
    </source>
</evidence>
<dbReference type="GO" id="GO:0022857">
    <property type="term" value="F:transmembrane transporter activity"/>
    <property type="evidence" value="ECO:0007669"/>
    <property type="project" value="InterPro"/>
</dbReference>
<feature type="transmembrane region" description="Helical" evidence="6">
    <location>
        <begin position="93"/>
        <end position="114"/>
    </location>
</feature>
<sequence>MGDMEASKEDYKSLSLAGSTGKGGFRATIFIYGMVALDNMGFVANMVSLVLYFMAVMNFNVANSANNLTNLMGATFLLTLLGGFISDSYLNRLHTVLIFGFLEIVALMLITIQAHSKHMHPPACGKPSCVKGGIAFMLYFSLYLLALGAGGVRGALPALGADQFDEKDPEEAKSLATYFNWMTLSTVIGAVVGVTGIVFLSMFHGWWKGFLVSTLASFLGFVILAAGKPFYRLRQPGESPIMRIIQVVVLAFRNRQLPLPKAEELYEINEKETVAYEGKLEHTEQFR</sequence>
<dbReference type="Gene3D" id="1.20.1250.20">
    <property type="entry name" value="MFS general substrate transporter like domains"/>
    <property type="match status" value="1"/>
</dbReference>
<comment type="similarity">
    <text evidence="2">Belongs to the major facilitator superfamily. Proton-dependent oligopeptide transporter (POT/PTR) (TC 2.A.17) family.</text>
</comment>
<dbReference type="GO" id="GO:0016020">
    <property type="term" value="C:membrane"/>
    <property type="evidence" value="ECO:0007669"/>
    <property type="project" value="UniProtKB-SubCell"/>
</dbReference>
<accession>A0AAV1RXW9</accession>
<keyword evidence="3 6" id="KW-0812">Transmembrane</keyword>
<feature type="transmembrane region" description="Helical" evidence="6">
    <location>
        <begin position="134"/>
        <end position="156"/>
    </location>
</feature>
<keyword evidence="8" id="KW-1185">Reference proteome</keyword>
<dbReference type="SUPFAM" id="SSF103473">
    <property type="entry name" value="MFS general substrate transporter"/>
    <property type="match status" value="1"/>
</dbReference>
<proteinExistence type="inferred from homology"/>